<reference evidence="3" key="1">
    <citation type="submission" date="2011-07" db="EMBL/GenBank/DDBJ databases">
        <authorList>
            <consortium name="Caenorhabditis brenneri Sequencing and Analysis Consortium"/>
            <person name="Wilson R.K."/>
        </authorList>
    </citation>
    <scope>NUCLEOTIDE SEQUENCE [LARGE SCALE GENOMIC DNA]</scope>
    <source>
        <strain evidence="3">PB2801</strain>
    </source>
</reference>
<accession>G0MG77</accession>
<evidence type="ECO:0000313" key="2">
    <source>
        <dbReference type="EMBL" id="EGT56478.1"/>
    </source>
</evidence>
<feature type="transmembrane region" description="Helical" evidence="1">
    <location>
        <begin position="6"/>
        <end position="28"/>
    </location>
</feature>
<protein>
    <submittedName>
        <fullName evidence="2">Uncharacterized protein</fullName>
    </submittedName>
</protein>
<evidence type="ECO:0000313" key="3">
    <source>
        <dbReference type="Proteomes" id="UP000008068"/>
    </source>
</evidence>
<keyword evidence="1" id="KW-0812">Transmembrane</keyword>
<dbReference type="HOGENOM" id="CLU_1939976_0_0_1"/>
<keyword evidence="3" id="KW-1185">Reference proteome</keyword>
<name>G0MG77_CAEBE</name>
<sequence>MSLLVNSWSMSLMTLCTCFIMYVSFWLFRAPNNMAKRLSLSVLCLMIGVLSDAYTTSARLQFWANVEVVFFLLVLLYFKSFTLANRGILASENPTASTLLFNLFSLPIHLTLLMCAKKYQELQELDGTIVIPAVTVYDPSPLE</sequence>
<proteinExistence type="predicted"/>
<gene>
    <name evidence="2" type="ORF">CAEBREN_08367</name>
</gene>
<organism evidence="3">
    <name type="scientific">Caenorhabditis brenneri</name>
    <name type="common">Nematode worm</name>
    <dbReference type="NCBI Taxonomy" id="135651"/>
    <lineage>
        <taxon>Eukaryota</taxon>
        <taxon>Metazoa</taxon>
        <taxon>Ecdysozoa</taxon>
        <taxon>Nematoda</taxon>
        <taxon>Chromadorea</taxon>
        <taxon>Rhabditida</taxon>
        <taxon>Rhabditina</taxon>
        <taxon>Rhabditomorpha</taxon>
        <taxon>Rhabditoidea</taxon>
        <taxon>Rhabditidae</taxon>
        <taxon>Peloderinae</taxon>
        <taxon>Caenorhabditis</taxon>
    </lineage>
</organism>
<dbReference type="AlphaFoldDB" id="G0MG77"/>
<evidence type="ECO:0000256" key="1">
    <source>
        <dbReference type="SAM" id="Phobius"/>
    </source>
</evidence>
<feature type="transmembrane region" description="Helical" evidence="1">
    <location>
        <begin position="60"/>
        <end position="78"/>
    </location>
</feature>
<dbReference type="EMBL" id="GL379793">
    <property type="protein sequence ID" value="EGT56478.1"/>
    <property type="molecule type" value="Genomic_DNA"/>
</dbReference>
<keyword evidence="1" id="KW-0472">Membrane</keyword>
<dbReference type="InParanoid" id="G0MG77"/>
<keyword evidence="1" id="KW-1133">Transmembrane helix</keyword>
<dbReference type="Proteomes" id="UP000008068">
    <property type="component" value="Unassembled WGS sequence"/>
</dbReference>